<gene>
    <name evidence="1" type="ORF">SAMN05192566_0939</name>
</gene>
<dbReference type="EMBL" id="FNFX01000002">
    <property type="protein sequence ID" value="SDK33357.1"/>
    <property type="molecule type" value="Genomic_DNA"/>
</dbReference>
<dbReference type="STRING" id="492660.SAMN05192566_0939"/>
<reference evidence="2" key="1">
    <citation type="submission" date="2016-10" db="EMBL/GenBank/DDBJ databases">
        <authorList>
            <person name="Varghese N."/>
            <person name="Submissions S."/>
        </authorList>
    </citation>
    <scope>NUCLEOTIDE SEQUENCE [LARGE SCALE GENOMIC DNA]</scope>
    <source>
        <strain evidence="2">CBMB127</strain>
    </source>
</reference>
<name>A0A1G9B1E6_9PROT</name>
<dbReference type="Gene3D" id="3.40.50.1220">
    <property type="entry name" value="TPP-binding domain"/>
    <property type="match status" value="1"/>
</dbReference>
<evidence type="ECO:0000313" key="1">
    <source>
        <dbReference type="EMBL" id="SDK33357.1"/>
    </source>
</evidence>
<organism evidence="1 2">
    <name type="scientific">Methylophilus rhizosphaerae</name>
    <dbReference type="NCBI Taxonomy" id="492660"/>
    <lineage>
        <taxon>Bacteria</taxon>
        <taxon>Pseudomonadati</taxon>
        <taxon>Pseudomonadota</taxon>
        <taxon>Betaproteobacteria</taxon>
        <taxon>Nitrosomonadales</taxon>
        <taxon>Methylophilaceae</taxon>
        <taxon>Methylophilus</taxon>
    </lineage>
</organism>
<dbReference type="Proteomes" id="UP000198629">
    <property type="component" value="Unassembled WGS sequence"/>
</dbReference>
<dbReference type="InterPro" id="IPR029035">
    <property type="entry name" value="DHS-like_NAD/FAD-binding_dom"/>
</dbReference>
<sequence>MTLVFYRRKRETNLDMINTEYIMHACPACGLLCDDISGDAIARQQFSCGKAAKFYARKTTDAQPQVDGRPVALADAVKAAAALLQQSKAPLVAGSSTDVHGARALVSLANHTGAAMTHLNASSTLRNMKVLQHRGWQTTTLTEVRNRADVILMIGTDVVTHNARFFERVVWVDEAMFTEPGARQIIYLGGDKLKTQAGVAPDGRAPQVIACPPEHLPEVVAALRALVMDKPVTGESVAGVAVNTLKTLAATLKAAKYATLVWVSKDLHYDHAELIIENITETVVALNQKTRAMGLSLGGSDGDTSVNYAHTWLNGVIIDAPNWQDHDVVVWVNSFSPEAMPAESEVPVIVLGAPDSKFSTPPAVFIPVATPGLDTGGQQFRVDGSVTLPLTAAKPSNVSTLSQVVAMIEKVLGNKGGEA</sequence>
<proteinExistence type="predicted"/>
<evidence type="ECO:0000313" key="2">
    <source>
        <dbReference type="Proteomes" id="UP000198629"/>
    </source>
</evidence>
<dbReference type="AlphaFoldDB" id="A0A1G9B1E6"/>
<protein>
    <submittedName>
        <fullName evidence="1">Formylmethanofuran dehydrogenase, subunit B</fullName>
    </submittedName>
</protein>
<dbReference type="SUPFAM" id="SSF52467">
    <property type="entry name" value="DHS-like NAD/FAD-binding domain"/>
    <property type="match status" value="1"/>
</dbReference>
<keyword evidence="2" id="KW-1185">Reference proteome</keyword>
<accession>A0A1G9B1E6</accession>